<gene>
    <name evidence="5" type="ORF">I9W82_000805</name>
</gene>
<dbReference type="Proteomes" id="UP000669133">
    <property type="component" value="Unassembled WGS sequence"/>
</dbReference>
<name>A0A8H7ZKZ8_9ASCO</name>
<organism evidence="5 6">
    <name type="scientific">Candida metapsilosis</name>
    <dbReference type="NCBI Taxonomy" id="273372"/>
    <lineage>
        <taxon>Eukaryota</taxon>
        <taxon>Fungi</taxon>
        <taxon>Dikarya</taxon>
        <taxon>Ascomycota</taxon>
        <taxon>Saccharomycotina</taxon>
        <taxon>Pichiomycetes</taxon>
        <taxon>Debaryomycetaceae</taxon>
        <taxon>Candida/Lodderomyces clade</taxon>
        <taxon>Candida</taxon>
    </lineage>
</organism>
<dbReference type="InterPro" id="IPR051052">
    <property type="entry name" value="Diverse_substrate_MTase"/>
</dbReference>
<evidence type="ECO:0000256" key="3">
    <source>
        <dbReference type="ARBA" id="ARBA00022679"/>
    </source>
</evidence>
<accession>A0A8H7ZKZ8</accession>
<comment type="caution">
    <text evidence="5">The sequence shown here is derived from an EMBL/GenBank/DDBJ whole genome shotgun (WGS) entry which is preliminary data.</text>
</comment>
<dbReference type="Gene3D" id="3.40.50.150">
    <property type="entry name" value="Vaccinia Virus protein VP39"/>
    <property type="match status" value="1"/>
</dbReference>
<dbReference type="GO" id="GO:0008757">
    <property type="term" value="F:S-adenosylmethionine-dependent methyltransferase activity"/>
    <property type="evidence" value="ECO:0007669"/>
    <property type="project" value="InterPro"/>
</dbReference>
<protein>
    <recommendedName>
        <fullName evidence="4">Methyltransferase type 11 domain-containing protein</fullName>
    </recommendedName>
</protein>
<dbReference type="InterPro" id="IPR013216">
    <property type="entry name" value="Methyltransf_11"/>
</dbReference>
<keyword evidence="2" id="KW-0489">Methyltransferase</keyword>
<dbReference type="InterPro" id="IPR029063">
    <property type="entry name" value="SAM-dependent_MTases_sf"/>
</dbReference>
<sequence>MSTTTKSAHDTAVNSFNLNHSSYDLYRPSFTPILVNPFSVDLGVATYNKQDHTYTFDNDKKIVEIACGTGKFTKNLIENGWTDNLSVVDPSKGMLETLRSNFPSIKNVIQGSSYNTPFDDDSIDAVIIAQGFHWFADEESLKEIHRILKKPNGKLGMIWNFDYTSPSQDSIVGDSNYYNAGTRYYDKLEFKAKSKENNQELLAEYFANQKWNEQVTKYIYNFDVKVPQYRQGKWRPILLNNPFFRNEILDSFALYDKLMTKEDVWKYWETRSYITELPKEKQDEIKADVEKMIEQFINEDSFDKESKRLIKPMGTHTVVVGVKQ</sequence>
<evidence type="ECO:0000259" key="4">
    <source>
        <dbReference type="Pfam" id="PF08241"/>
    </source>
</evidence>
<keyword evidence="6" id="KW-1185">Reference proteome</keyword>
<reference evidence="5 6" key="1">
    <citation type="submission" date="2020-12" db="EMBL/GenBank/DDBJ databases">
        <title>Effect of drift, selection, and recombination on the evolution of hybrid genomes in Candida yeast pathogens.</title>
        <authorList>
            <person name="Mixao V."/>
            <person name="Ksiezopolska E."/>
            <person name="Saus E."/>
            <person name="Boekhout T."/>
            <person name="Gacser A."/>
            <person name="Gabaldon T."/>
        </authorList>
    </citation>
    <scope>NUCLEOTIDE SEQUENCE [LARGE SCALE GENOMIC DNA]</scope>
    <source>
        <strain evidence="5 6">BP57</strain>
    </source>
</reference>
<feature type="domain" description="Methyltransferase type 11" evidence="4">
    <location>
        <begin position="64"/>
        <end position="154"/>
    </location>
</feature>
<dbReference type="PANTHER" id="PTHR44942:SF4">
    <property type="entry name" value="METHYLTRANSFERASE TYPE 11 DOMAIN-CONTAINING PROTEIN"/>
    <property type="match status" value="1"/>
</dbReference>
<proteinExistence type="inferred from homology"/>
<dbReference type="Pfam" id="PF08241">
    <property type="entry name" value="Methyltransf_11"/>
    <property type="match status" value="1"/>
</dbReference>
<dbReference type="GeneID" id="93649434"/>
<dbReference type="SUPFAM" id="SSF53335">
    <property type="entry name" value="S-adenosyl-L-methionine-dependent methyltransferases"/>
    <property type="match status" value="1"/>
</dbReference>
<dbReference type="PANTHER" id="PTHR44942">
    <property type="entry name" value="METHYLTRANSF_11 DOMAIN-CONTAINING PROTEIN"/>
    <property type="match status" value="1"/>
</dbReference>
<evidence type="ECO:0000313" key="6">
    <source>
        <dbReference type="Proteomes" id="UP000669133"/>
    </source>
</evidence>
<evidence type="ECO:0000256" key="1">
    <source>
        <dbReference type="ARBA" id="ARBA00008361"/>
    </source>
</evidence>
<dbReference type="AlphaFoldDB" id="A0A8H7ZKZ8"/>
<evidence type="ECO:0000313" key="5">
    <source>
        <dbReference type="EMBL" id="KAG5421713.1"/>
    </source>
</evidence>
<dbReference type="RefSeq" id="XP_067550829.1">
    <property type="nucleotide sequence ID" value="XM_067695209.1"/>
</dbReference>
<dbReference type="GO" id="GO:0032259">
    <property type="term" value="P:methylation"/>
    <property type="evidence" value="ECO:0007669"/>
    <property type="project" value="UniProtKB-KW"/>
</dbReference>
<dbReference type="OrthoDB" id="10027013at2759"/>
<keyword evidence="3" id="KW-0808">Transferase</keyword>
<comment type="similarity">
    <text evidence="1">Belongs to the methyltransferase superfamily.</text>
</comment>
<dbReference type="CDD" id="cd02440">
    <property type="entry name" value="AdoMet_MTases"/>
    <property type="match status" value="1"/>
</dbReference>
<evidence type="ECO:0000256" key="2">
    <source>
        <dbReference type="ARBA" id="ARBA00022603"/>
    </source>
</evidence>
<dbReference type="EMBL" id="JAEOAQ010000001">
    <property type="protein sequence ID" value="KAG5421713.1"/>
    <property type="molecule type" value="Genomic_DNA"/>
</dbReference>